<evidence type="ECO:0000313" key="1">
    <source>
        <dbReference type="EMBL" id="GAA4386585.1"/>
    </source>
</evidence>
<name>A0ABP8J7W3_9BACT</name>
<reference evidence="2" key="1">
    <citation type="journal article" date="2019" name="Int. J. Syst. Evol. Microbiol.">
        <title>The Global Catalogue of Microorganisms (GCM) 10K type strain sequencing project: providing services to taxonomists for standard genome sequencing and annotation.</title>
        <authorList>
            <consortium name="The Broad Institute Genomics Platform"/>
            <consortium name="The Broad Institute Genome Sequencing Center for Infectious Disease"/>
            <person name="Wu L."/>
            <person name="Ma J."/>
        </authorList>
    </citation>
    <scope>NUCLEOTIDE SEQUENCE [LARGE SCALE GENOMIC DNA]</scope>
    <source>
        <strain evidence="2">JCM 17924</strain>
    </source>
</reference>
<gene>
    <name evidence="1" type="ORF">GCM10023186_31410</name>
</gene>
<keyword evidence="2" id="KW-1185">Reference proteome</keyword>
<proteinExistence type="predicted"/>
<evidence type="ECO:0000313" key="2">
    <source>
        <dbReference type="Proteomes" id="UP001500454"/>
    </source>
</evidence>
<accession>A0ABP8J7W3</accession>
<dbReference type="EMBL" id="BAABHA010000010">
    <property type="protein sequence ID" value="GAA4386585.1"/>
    <property type="molecule type" value="Genomic_DNA"/>
</dbReference>
<evidence type="ECO:0008006" key="3">
    <source>
        <dbReference type="Google" id="ProtNLM"/>
    </source>
</evidence>
<dbReference type="Proteomes" id="UP001500454">
    <property type="component" value="Unassembled WGS sequence"/>
</dbReference>
<dbReference type="RefSeq" id="WP_345225809.1">
    <property type="nucleotide sequence ID" value="NZ_BAABHA010000010.1"/>
</dbReference>
<protein>
    <recommendedName>
        <fullName evidence="3">DUF4304 domain-containing protein</fullName>
    </recommendedName>
</protein>
<organism evidence="1 2">
    <name type="scientific">Hymenobacter koreensis</name>
    <dbReference type="NCBI Taxonomy" id="1084523"/>
    <lineage>
        <taxon>Bacteria</taxon>
        <taxon>Pseudomonadati</taxon>
        <taxon>Bacteroidota</taxon>
        <taxon>Cytophagia</taxon>
        <taxon>Cytophagales</taxon>
        <taxon>Hymenobacteraceae</taxon>
        <taxon>Hymenobacter</taxon>
    </lineage>
</organism>
<comment type="caution">
    <text evidence="1">The sequence shown here is derived from an EMBL/GenBank/DDBJ whole genome shotgun (WGS) entry which is preliminary data.</text>
</comment>
<sequence>MLQSVHLISDSVFAKWTLAWAEQQENTKPLPFFKRDSAFQQGVVLGHASANLLFSTMGASTVKIRFGLRQDDQGAHHFELLLFGVDNYGQRLTPYFNPQAGEFSNAALTSGEQGNLPAELAAQWKKHWQEKVLADEVTAAMFETPYGFLQGYNYPLREFMEAVKPFASSPDVAISFGLHKYFGLPKEAHDTEGRLVYTFGLLFNAVAVGAADPTDDVYFDLTAPCPRTC</sequence>